<organism evidence="3">
    <name type="scientific">uncultured organism</name>
    <dbReference type="NCBI Taxonomy" id="155900"/>
    <lineage>
        <taxon>unclassified sequences</taxon>
        <taxon>environmental samples</taxon>
    </lineage>
</organism>
<keyword evidence="1" id="KW-0560">Oxidoreductase</keyword>
<dbReference type="InterPro" id="IPR029061">
    <property type="entry name" value="THDP-binding"/>
</dbReference>
<feature type="domain" description="Thiamine pyrophosphate enzyme TPP-binding" evidence="2">
    <location>
        <begin position="64"/>
        <end position="211"/>
    </location>
</feature>
<dbReference type="AlphaFoldDB" id="M1QAM2"/>
<protein>
    <submittedName>
        <fullName evidence="3">2-oxoglutarate ferredoxin oxidoreductase subunit beta</fullName>
    </submittedName>
</protein>
<dbReference type="PANTHER" id="PTHR48084:SF1">
    <property type="entry name" value="2-OXOGLUTARATE SYNTHASE SUBUNIT KORB"/>
    <property type="match status" value="1"/>
</dbReference>
<accession>M1QAM2</accession>
<dbReference type="PANTHER" id="PTHR48084">
    <property type="entry name" value="2-OXOGLUTARATE OXIDOREDUCTASE SUBUNIT KORB-RELATED"/>
    <property type="match status" value="1"/>
</dbReference>
<sequence>MSEEDKKEIGMINAKELKEKYLREDMMPHIFCTGCGIGTVLNLTLKAIDAQDLDMDKTVILSGIGCSSRLPGYVDVDSLHTTHGRALAFATGVKITNPDLNVIVFTGDGDCMGIGGNHFIHAARRNVDMTVIAVNNYIYGMTGGQVAPTTPEDDYASTAPYGNVEPPFDMSDMAMSAGATYVARWDLTTPNRPKDSIEEGLENEGMSFIEILSPCTTAYAKRNEMGDIKEFWKWYNDKTIPADQYQKIEKYGDEEEKEELEDKIKIGVLKDEEKKPLSQKMQEMIEEVEL</sequence>
<dbReference type="GO" id="GO:0016625">
    <property type="term" value="F:oxidoreductase activity, acting on the aldehyde or oxo group of donors, iron-sulfur protein as acceptor"/>
    <property type="evidence" value="ECO:0007669"/>
    <property type="project" value="UniProtKB-ARBA"/>
</dbReference>
<evidence type="ECO:0000313" key="3">
    <source>
        <dbReference type="EMBL" id="AGF92993.1"/>
    </source>
</evidence>
<dbReference type="Gene3D" id="3.40.50.970">
    <property type="match status" value="1"/>
</dbReference>
<reference evidence="3" key="1">
    <citation type="journal article" date="2013" name="Syst. Appl. Microbiol.">
        <title>New insights into the archaeal diversity of a hypersaline microbial mat obtained by a metagenomic approach.</title>
        <authorList>
            <person name="Lopez-Lopez A."/>
            <person name="Richter M."/>
            <person name="Pena A."/>
            <person name="Tamames J."/>
            <person name="Rossello-Mora R."/>
        </authorList>
    </citation>
    <scope>NUCLEOTIDE SEQUENCE</scope>
</reference>
<dbReference type="InterPro" id="IPR011766">
    <property type="entry name" value="TPP_enzyme_TPP-bd"/>
</dbReference>
<dbReference type="CDD" id="cd03375">
    <property type="entry name" value="TPP_OGFOR"/>
    <property type="match status" value="1"/>
</dbReference>
<dbReference type="GO" id="GO:0030976">
    <property type="term" value="F:thiamine pyrophosphate binding"/>
    <property type="evidence" value="ECO:0007669"/>
    <property type="project" value="InterPro"/>
</dbReference>
<evidence type="ECO:0000256" key="1">
    <source>
        <dbReference type="ARBA" id="ARBA00023002"/>
    </source>
</evidence>
<name>M1QAM2_9ZZZZ</name>
<dbReference type="SUPFAM" id="SSF52518">
    <property type="entry name" value="Thiamin diphosphate-binding fold (THDP-binding)"/>
    <property type="match status" value="1"/>
</dbReference>
<dbReference type="Pfam" id="PF02775">
    <property type="entry name" value="TPP_enzyme_C"/>
    <property type="match status" value="1"/>
</dbReference>
<gene>
    <name evidence="3" type="ORF">FLSS-7_0002</name>
</gene>
<proteinExistence type="predicted"/>
<dbReference type="InterPro" id="IPR051457">
    <property type="entry name" value="2-oxoacid:Fd_oxidoreductase"/>
</dbReference>
<dbReference type="EMBL" id="JX684079">
    <property type="protein sequence ID" value="AGF92993.1"/>
    <property type="molecule type" value="Genomic_DNA"/>
</dbReference>
<evidence type="ECO:0000259" key="2">
    <source>
        <dbReference type="Pfam" id="PF02775"/>
    </source>
</evidence>
<dbReference type="GO" id="GO:0045333">
    <property type="term" value="P:cellular respiration"/>
    <property type="evidence" value="ECO:0007669"/>
    <property type="project" value="UniProtKB-ARBA"/>
</dbReference>